<comment type="caution">
    <text evidence="2">The sequence shown here is derived from an EMBL/GenBank/DDBJ whole genome shotgun (WGS) entry which is preliminary data.</text>
</comment>
<organism evidence="2 3">
    <name type="scientific">Cnephaeus nilssonii</name>
    <name type="common">Northern bat</name>
    <name type="synonym">Eptesicus nilssonii</name>
    <dbReference type="NCBI Taxonomy" id="3371016"/>
    <lineage>
        <taxon>Eukaryota</taxon>
        <taxon>Metazoa</taxon>
        <taxon>Chordata</taxon>
        <taxon>Craniata</taxon>
        <taxon>Vertebrata</taxon>
        <taxon>Euteleostomi</taxon>
        <taxon>Mammalia</taxon>
        <taxon>Eutheria</taxon>
        <taxon>Laurasiatheria</taxon>
        <taxon>Chiroptera</taxon>
        <taxon>Yangochiroptera</taxon>
        <taxon>Vespertilionidae</taxon>
        <taxon>Cnephaeus</taxon>
    </lineage>
</organism>
<feature type="compositionally biased region" description="Basic and acidic residues" evidence="1">
    <location>
        <begin position="341"/>
        <end position="362"/>
    </location>
</feature>
<feature type="compositionally biased region" description="Gly residues" evidence="1">
    <location>
        <begin position="111"/>
        <end position="121"/>
    </location>
</feature>
<evidence type="ECO:0000256" key="1">
    <source>
        <dbReference type="SAM" id="MobiDB-lite"/>
    </source>
</evidence>
<feature type="compositionally biased region" description="Basic residues" evidence="1">
    <location>
        <begin position="328"/>
        <end position="340"/>
    </location>
</feature>
<gene>
    <name evidence="2" type="ORF">QTO34_008471</name>
</gene>
<dbReference type="Proteomes" id="UP001177744">
    <property type="component" value="Unassembled WGS sequence"/>
</dbReference>
<evidence type="ECO:0000313" key="3">
    <source>
        <dbReference type="Proteomes" id="UP001177744"/>
    </source>
</evidence>
<feature type="compositionally biased region" description="Gly residues" evidence="1">
    <location>
        <begin position="297"/>
        <end position="310"/>
    </location>
</feature>
<dbReference type="EMBL" id="JAULJE010000002">
    <property type="protein sequence ID" value="KAK1346003.1"/>
    <property type="molecule type" value="Genomic_DNA"/>
</dbReference>
<accession>A0AA40LW09</accession>
<keyword evidence="3" id="KW-1185">Reference proteome</keyword>
<sequence length="483" mass="53248">MMRLRLQSEVRGGRDSGWPGWAGEMLSSRRQQRLELRVCAMAVLRHRRGLWGSELTSHRGPSKAWELGACPLRHQAFQKPPPRWRLLKGLVHQRTGTQLPCDRKRKRGRGLAPGGGLGLGGTQHPCYRSQEPTPSGFLRWVQAPRWCPRPGKPPPQAFLALGLAAPSVPATDRRSQPPVVSCDGCRLPAGAQGPESLRPRLSWPWAWPHPASLLPIAGANPQWFPAIGAGSPLVPKAGKAARGFPGLGLCHNPKSLQRFPVSFPLGHIMIWAVASKKEAKSCREASKEKEVEQAGWGRRGGARGEGGAEAGPGEKEVEQAGPGEKGQGRRRREERRRGRGRREERRRGRGRREERAGGEVRKAGGLAEKAGRGRREERRRGQGRRKESRLAGKLEKQGGWRRSRGGGQGRRAGRMPREQQELSGLGLSDPFELLEALPLAGSPQSPVCQQPCSYHCRSHTLTAPVRSHLLMAQSDWGQCQQWV</sequence>
<proteinExistence type="predicted"/>
<feature type="region of interest" description="Disordered" evidence="1">
    <location>
        <begin position="95"/>
        <end position="123"/>
    </location>
</feature>
<protein>
    <submittedName>
        <fullName evidence="2">Uncharacterized protein</fullName>
    </submittedName>
</protein>
<feature type="compositionally biased region" description="Basic and acidic residues" evidence="1">
    <location>
        <begin position="369"/>
        <end position="398"/>
    </location>
</feature>
<name>A0AA40LW09_CNENI</name>
<evidence type="ECO:0000313" key="2">
    <source>
        <dbReference type="EMBL" id="KAK1346003.1"/>
    </source>
</evidence>
<reference evidence="2" key="1">
    <citation type="submission" date="2023-06" db="EMBL/GenBank/DDBJ databases">
        <title>Reference genome for the Northern bat (Eptesicus nilssonii), a most northern bat species.</title>
        <authorList>
            <person name="Laine V.N."/>
            <person name="Pulliainen A.T."/>
            <person name="Lilley T.M."/>
        </authorList>
    </citation>
    <scope>NUCLEOTIDE SEQUENCE</scope>
    <source>
        <strain evidence="2">BLF_Eptnil</strain>
        <tissue evidence="2">Kidney</tissue>
    </source>
</reference>
<dbReference type="AlphaFoldDB" id="A0AA40LW09"/>
<feature type="region of interest" description="Disordered" evidence="1">
    <location>
        <begin position="284"/>
        <end position="424"/>
    </location>
</feature>